<dbReference type="PANTHER" id="PTHR11645:SF0">
    <property type="entry name" value="PYRROLINE-5-CARBOXYLATE REDUCTASE 3"/>
    <property type="match status" value="1"/>
</dbReference>
<dbReference type="Pfam" id="PF14748">
    <property type="entry name" value="P5CR_dimer"/>
    <property type="match status" value="1"/>
</dbReference>
<organism evidence="9 10">
    <name type="scientific">Acinetobacter puyangensis</name>
    <dbReference type="NCBI Taxonomy" id="1096779"/>
    <lineage>
        <taxon>Bacteria</taxon>
        <taxon>Pseudomonadati</taxon>
        <taxon>Pseudomonadota</taxon>
        <taxon>Gammaproteobacteria</taxon>
        <taxon>Moraxellales</taxon>
        <taxon>Moraxellaceae</taxon>
        <taxon>Acinetobacter</taxon>
    </lineage>
</organism>
<evidence type="ECO:0000256" key="4">
    <source>
        <dbReference type="HAMAP-Rule" id="MF_01925"/>
    </source>
</evidence>
<protein>
    <recommendedName>
        <fullName evidence="4 5">Pyrroline-5-carboxylate reductase</fullName>
        <shortName evidence="4">P5C reductase</shortName>
        <shortName evidence="4">P5CR</shortName>
        <ecNumber evidence="4 5">1.5.1.2</ecNumber>
    </recommendedName>
    <alternativeName>
        <fullName evidence="4">PCA reductase</fullName>
    </alternativeName>
</protein>
<dbReference type="InterPro" id="IPR036291">
    <property type="entry name" value="NAD(P)-bd_dom_sf"/>
</dbReference>
<evidence type="ECO:0000313" key="10">
    <source>
        <dbReference type="Proteomes" id="UP000219042"/>
    </source>
</evidence>
<feature type="domain" description="Pyrroline-5-carboxylate reductase catalytic N-terminal" evidence="7">
    <location>
        <begin position="9"/>
        <end position="100"/>
    </location>
</feature>
<dbReference type="InterPro" id="IPR008927">
    <property type="entry name" value="6-PGluconate_DH-like_C_sf"/>
</dbReference>
<dbReference type="Pfam" id="PF03807">
    <property type="entry name" value="F420_oxidored"/>
    <property type="match status" value="1"/>
</dbReference>
<dbReference type="HAMAP" id="MF_01925">
    <property type="entry name" value="P5C_reductase"/>
    <property type="match status" value="1"/>
</dbReference>
<keyword evidence="4" id="KW-0641">Proline biosynthesis</keyword>
<name>A0A240E5Y3_9GAMM</name>
<dbReference type="PIRSF" id="PIRSF000193">
    <property type="entry name" value="Pyrrol-5-carb_rd"/>
    <property type="match status" value="1"/>
</dbReference>
<keyword evidence="3 4" id="KW-0560">Oxidoreductase</keyword>
<dbReference type="InterPro" id="IPR000304">
    <property type="entry name" value="Pyrroline-COOH_reductase"/>
</dbReference>
<dbReference type="GO" id="GO:0004735">
    <property type="term" value="F:pyrroline-5-carboxylate reductase activity"/>
    <property type="evidence" value="ECO:0007669"/>
    <property type="project" value="UniProtKB-UniRule"/>
</dbReference>
<dbReference type="OrthoDB" id="9805754at2"/>
<dbReference type="Gene3D" id="3.40.50.720">
    <property type="entry name" value="NAD(P)-binding Rossmann-like Domain"/>
    <property type="match status" value="1"/>
</dbReference>
<comment type="pathway">
    <text evidence="4">Amino-acid biosynthesis; L-proline biosynthesis; L-proline from L-glutamate 5-semialdehyde: step 1/1.</text>
</comment>
<dbReference type="Gene3D" id="1.10.3730.10">
    <property type="entry name" value="ProC C-terminal domain-like"/>
    <property type="match status" value="1"/>
</dbReference>
<sequence length="279" mass="29548">MAKSLDRNITFIGGGNMAQALIGGLLARGLPTTRITVSDPVPQIQDILKQQDINVGDDNLTAIQHADVIVLAVKPQVLAQVLKPLAGQLKNQLVISIVAGAPIDLISQLLGGYARIVRVMPNTPALVQCGAHGLYASEAVGEEDRELTVKILSATGLTIWVDQEKKIDAVTAISGSGPAYFFYLMEAMIQAGKNLGLDEKTASALTLQTALGAAQMAITSEHTPAQLRRNVTSPHGTTEAAIETFDSFQVSQHIQAALAAAEKRSQSLAQELAERINTP</sequence>
<comment type="subcellular location">
    <subcellularLocation>
        <location evidence="4">Cytoplasm</location>
    </subcellularLocation>
</comment>
<evidence type="ECO:0000259" key="8">
    <source>
        <dbReference type="Pfam" id="PF14748"/>
    </source>
</evidence>
<dbReference type="FunFam" id="1.10.3730.10:FF:000001">
    <property type="entry name" value="Pyrroline-5-carboxylate reductase"/>
    <property type="match status" value="1"/>
</dbReference>
<dbReference type="EMBL" id="OANT01000001">
    <property type="protein sequence ID" value="SNX43663.1"/>
    <property type="molecule type" value="Genomic_DNA"/>
</dbReference>
<dbReference type="Proteomes" id="UP000219042">
    <property type="component" value="Unassembled WGS sequence"/>
</dbReference>
<feature type="domain" description="Pyrroline-5-carboxylate reductase dimerisation" evidence="8">
    <location>
        <begin position="164"/>
        <end position="268"/>
    </location>
</feature>
<evidence type="ECO:0000256" key="2">
    <source>
        <dbReference type="ARBA" id="ARBA00022857"/>
    </source>
</evidence>
<dbReference type="GO" id="GO:0055129">
    <property type="term" value="P:L-proline biosynthetic process"/>
    <property type="evidence" value="ECO:0007669"/>
    <property type="project" value="UniProtKB-UniRule"/>
</dbReference>
<keyword evidence="2 4" id="KW-0521">NADP</keyword>
<evidence type="ECO:0000256" key="6">
    <source>
        <dbReference type="PIRSR" id="PIRSR000193-1"/>
    </source>
</evidence>
<feature type="binding site" evidence="6">
    <location>
        <begin position="72"/>
        <end position="75"/>
    </location>
    <ligand>
        <name>NADP(+)</name>
        <dbReference type="ChEBI" id="CHEBI:58349"/>
    </ligand>
</feature>
<comment type="catalytic activity">
    <reaction evidence="4">
        <text>L-proline + NADP(+) = (S)-1-pyrroline-5-carboxylate + NADPH + 2 H(+)</text>
        <dbReference type="Rhea" id="RHEA:14109"/>
        <dbReference type="ChEBI" id="CHEBI:15378"/>
        <dbReference type="ChEBI" id="CHEBI:17388"/>
        <dbReference type="ChEBI" id="CHEBI:57783"/>
        <dbReference type="ChEBI" id="CHEBI:58349"/>
        <dbReference type="ChEBI" id="CHEBI:60039"/>
        <dbReference type="EC" id="1.5.1.2"/>
    </reaction>
</comment>
<dbReference type="EC" id="1.5.1.2" evidence="4 5"/>
<feature type="binding site" evidence="6">
    <location>
        <begin position="12"/>
        <end position="17"/>
    </location>
    <ligand>
        <name>NADP(+)</name>
        <dbReference type="ChEBI" id="CHEBI:58349"/>
    </ligand>
</feature>
<feature type="binding site" evidence="6">
    <location>
        <position position="59"/>
    </location>
    <ligand>
        <name>NADPH</name>
        <dbReference type="ChEBI" id="CHEBI:57783"/>
    </ligand>
</feature>
<gene>
    <name evidence="4" type="primary">proC</name>
    <name evidence="9" type="ORF">SAMN05421731_101705</name>
</gene>
<proteinExistence type="inferred from homology"/>
<dbReference type="GO" id="GO:0005737">
    <property type="term" value="C:cytoplasm"/>
    <property type="evidence" value="ECO:0007669"/>
    <property type="project" value="UniProtKB-SubCell"/>
</dbReference>
<keyword evidence="4" id="KW-0028">Amino-acid biosynthesis</keyword>
<evidence type="ECO:0000256" key="3">
    <source>
        <dbReference type="ARBA" id="ARBA00023002"/>
    </source>
</evidence>
<dbReference type="UniPathway" id="UPA00098">
    <property type="reaction ID" value="UER00361"/>
</dbReference>
<dbReference type="NCBIfam" id="TIGR00112">
    <property type="entry name" value="proC"/>
    <property type="match status" value="1"/>
</dbReference>
<dbReference type="SUPFAM" id="SSF48179">
    <property type="entry name" value="6-phosphogluconate dehydrogenase C-terminal domain-like"/>
    <property type="match status" value="1"/>
</dbReference>
<dbReference type="InterPro" id="IPR029036">
    <property type="entry name" value="P5CR_dimer"/>
</dbReference>
<comment type="similarity">
    <text evidence="1 4">Belongs to the pyrroline-5-carboxylate reductase family.</text>
</comment>
<keyword evidence="4" id="KW-0963">Cytoplasm</keyword>
<accession>A0A240E5Y3</accession>
<reference evidence="10" key="1">
    <citation type="submission" date="2016-09" db="EMBL/GenBank/DDBJ databases">
        <authorList>
            <person name="Varghese N."/>
            <person name="Submissions S."/>
        </authorList>
    </citation>
    <scope>NUCLEOTIDE SEQUENCE [LARGE SCALE GENOMIC DNA]</scope>
    <source>
        <strain evidence="10">ANC 4466</strain>
    </source>
</reference>
<dbReference type="PANTHER" id="PTHR11645">
    <property type="entry name" value="PYRROLINE-5-CARBOXYLATE REDUCTASE"/>
    <property type="match status" value="1"/>
</dbReference>
<evidence type="ECO:0000256" key="1">
    <source>
        <dbReference type="ARBA" id="ARBA00005525"/>
    </source>
</evidence>
<dbReference type="AlphaFoldDB" id="A0A240E5Y3"/>
<evidence type="ECO:0000259" key="7">
    <source>
        <dbReference type="Pfam" id="PF03807"/>
    </source>
</evidence>
<comment type="catalytic activity">
    <reaction evidence="4">
        <text>L-proline + NAD(+) = (S)-1-pyrroline-5-carboxylate + NADH + 2 H(+)</text>
        <dbReference type="Rhea" id="RHEA:14105"/>
        <dbReference type="ChEBI" id="CHEBI:15378"/>
        <dbReference type="ChEBI" id="CHEBI:17388"/>
        <dbReference type="ChEBI" id="CHEBI:57540"/>
        <dbReference type="ChEBI" id="CHEBI:57945"/>
        <dbReference type="ChEBI" id="CHEBI:60039"/>
        <dbReference type="EC" id="1.5.1.2"/>
    </reaction>
</comment>
<comment type="function">
    <text evidence="4">Catalyzes the reduction of 1-pyrroline-5-carboxylate (PCA) to L-proline.</text>
</comment>
<dbReference type="SUPFAM" id="SSF51735">
    <property type="entry name" value="NAD(P)-binding Rossmann-fold domains"/>
    <property type="match status" value="1"/>
</dbReference>
<evidence type="ECO:0000313" key="9">
    <source>
        <dbReference type="EMBL" id="SNX43663.1"/>
    </source>
</evidence>
<keyword evidence="10" id="KW-1185">Reference proteome</keyword>
<dbReference type="InterPro" id="IPR028939">
    <property type="entry name" value="P5C_Rdtase_cat_N"/>
</dbReference>
<evidence type="ECO:0000256" key="5">
    <source>
        <dbReference type="NCBIfam" id="TIGR00112"/>
    </source>
</evidence>
<dbReference type="RefSeq" id="WP_097078130.1">
    <property type="nucleotide sequence ID" value="NZ_BAABHT010000020.1"/>
</dbReference>